<evidence type="ECO:0000313" key="3">
    <source>
        <dbReference type="Proteomes" id="UP000289921"/>
    </source>
</evidence>
<organism evidence="2 3">
    <name type="scientific">Streptococcus oralis</name>
    <dbReference type="NCBI Taxonomy" id="1303"/>
    <lineage>
        <taxon>Bacteria</taxon>
        <taxon>Bacillati</taxon>
        <taxon>Bacillota</taxon>
        <taxon>Bacilli</taxon>
        <taxon>Lactobacillales</taxon>
        <taxon>Streptococcaceae</taxon>
        <taxon>Streptococcus</taxon>
    </lineage>
</organism>
<proteinExistence type="predicted"/>
<sequence length="209" mass="25264">MKTPNLYKELINEKKITNEIIAECIYSVNKRAKNYRDKIKEYKNGRFHQHLESNIEKAEEEMGKYYQLKEEFLKVSTPTLIHKQFIGEEKKRVYSYEKNYEELLKEKTNDIIWKNSFYDYDKDMEVEFFDYHLGTKKYLYFLYYEIGEYSFHSPISEKIAESNTELEIQEIDENFKTHGSKIEGLLSMQFVKKVLELLQSEDYTIVNLL</sequence>
<keyword evidence="1" id="KW-0175">Coiled coil</keyword>
<protein>
    <submittedName>
        <fullName evidence="2">Uncharacterized protein</fullName>
    </submittedName>
</protein>
<evidence type="ECO:0000313" key="2">
    <source>
        <dbReference type="EMBL" id="RXX22757.1"/>
    </source>
</evidence>
<dbReference type="AlphaFoldDB" id="A0A4Q2FRT6"/>
<reference evidence="2 3" key="1">
    <citation type="submission" date="2018-05" db="EMBL/GenBank/DDBJ databases">
        <title>Streptococcus from otitis media.</title>
        <authorList>
            <person name="Wayes A.M."/>
            <person name="Jakubovics N.S."/>
        </authorList>
    </citation>
    <scope>NUCLEOTIDE SEQUENCE [LARGE SCALE GENOMIC DNA]</scope>
    <source>
        <strain evidence="2 3">NU39</strain>
    </source>
</reference>
<comment type="caution">
    <text evidence="2">The sequence shown here is derived from an EMBL/GenBank/DDBJ whole genome shotgun (WGS) entry which is preliminary data.</text>
</comment>
<evidence type="ECO:0000256" key="1">
    <source>
        <dbReference type="SAM" id="Coils"/>
    </source>
</evidence>
<dbReference type="RefSeq" id="WP_129312754.1">
    <property type="nucleotide sequence ID" value="NZ_QEWK01000001.1"/>
</dbReference>
<name>A0A4Q2FRT6_STROR</name>
<dbReference type="EMBL" id="QEWK01000001">
    <property type="protein sequence ID" value="RXX22757.1"/>
    <property type="molecule type" value="Genomic_DNA"/>
</dbReference>
<accession>A0A4Q2FRT6</accession>
<dbReference type="Proteomes" id="UP000289921">
    <property type="component" value="Unassembled WGS sequence"/>
</dbReference>
<gene>
    <name evidence="2" type="ORF">DF217_01930</name>
</gene>
<feature type="coiled-coil region" evidence="1">
    <location>
        <begin position="48"/>
        <end position="106"/>
    </location>
</feature>